<name>A0A6M3JMR8_9ZZZZ</name>
<organism evidence="1">
    <name type="scientific">viral metagenome</name>
    <dbReference type="NCBI Taxonomy" id="1070528"/>
    <lineage>
        <taxon>unclassified sequences</taxon>
        <taxon>metagenomes</taxon>
        <taxon>organismal metagenomes</taxon>
    </lineage>
</organism>
<evidence type="ECO:0000313" key="2">
    <source>
        <dbReference type="EMBL" id="QJA90554.1"/>
    </source>
</evidence>
<dbReference type="EMBL" id="MT141788">
    <property type="protein sequence ID" value="QJA70385.1"/>
    <property type="molecule type" value="Genomic_DNA"/>
</dbReference>
<proteinExistence type="predicted"/>
<reference evidence="1" key="1">
    <citation type="submission" date="2020-03" db="EMBL/GenBank/DDBJ databases">
        <title>The deep terrestrial virosphere.</title>
        <authorList>
            <person name="Holmfeldt K."/>
            <person name="Nilsson E."/>
            <person name="Simone D."/>
            <person name="Lopez-Fernandez M."/>
            <person name="Wu X."/>
            <person name="de Brujin I."/>
            <person name="Lundin D."/>
            <person name="Andersson A."/>
            <person name="Bertilsson S."/>
            <person name="Dopson M."/>
        </authorList>
    </citation>
    <scope>NUCLEOTIDE SEQUENCE</scope>
    <source>
        <strain evidence="1">MM415A03762</strain>
        <strain evidence="2">MM415B02352</strain>
    </source>
</reference>
<gene>
    <name evidence="1" type="ORF">MM415A03762_0011</name>
    <name evidence="2" type="ORF">MM415B02352_0014</name>
</gene>
<protein>
    <submittedName>
        <fullName evidence="1">Uncharacterized protein</fullName>
    </submittedName>
</protein>
<sequence length="89" mass="9844">MKFPNKCTRCGACCLFETCIIGKEVFKIKGKDIICPALTFEDNGEASCQLAIVEELVPIGDGCCISARVYKHGKKLSFLIFLKKLNLLL</sequence>
<evidence type="ECO:0000313" key="1">
    <source>
        <dbReference type="EMBL" id="QJA70385.1"/>
    </source>
</evidence>
<dbReference type="EMBL" id="MT142921">
    <property type="protein sequence ID" value="QJA90554.1"/>
    <property type="molecule type" value="Genomic_DNA"/>
</dbReference>
<accession>A0A6M3JMR8</accession>
<dbReference type="AlphaFoldDB" id="A0A6M3JMR8"/>